<evidence type="ECO:0000313" key="2">
    <source>
        <dbReference type="EMBL" id="NEC33573.1"/>
    </source>
</evidence>
<reference evidence="2 3" key="1">
    <citation type="submission" date="2020-01" db="EMBL/GenBank/DDBJ databases">
        <title>Insect and environment-associated Actinomycetes.</title>
        <authorList>
            <person name="Currrie C."/>
            <person name="Chevrette M."/>
            <person name="Carlson C."/>
            <person name="Stubbendieck R."/>
            <person name="Wendt-Pienkowski E."/>
        </authorList>
    </citation>
    <scope>NUCLEOTIDE SEQUENCE [LARGE SCALE GENOMIC DNA]</scope>
    <source>
        <strain evidence="2 3">SID7739</strain>
    </source>
</reference>
<dbReference type="RefSeq" id="WP_164272901.1">
    <property type="nucleotide sequence ID" value="NZ_JAAGMQ010000304.1"/>
</dbReference>
<comment type="caution">
    <text evidence="2">The sequence shown here is derived from an EMBL/GenBank/DDBJ whole genome shotgun (WGS) entry which is preliminary data.</text>
</comment>
<proteinExistence type="predicted"/>
<accession>A0A6G3TAF6</accession>
<protein>
    <submittedName>
        <fullName evidence="2">Uncharacterized protein</fullName>
    </submittedName>
</protein>
<evidence type="ECO:0000313" key="3">
    <source>
        <dbReference type="Proteomes" id="UP000475666"/>
    </source>
</evidence>
<evidence type="ECO:0000256" key="1">
    <source>
        <dbReference type="SAM" id="MobiDB-lite"/>
    </source>
</evidence>
<name>A0A6G3TAF6_9ACTN</name>
<organism evidence="2 3">
    <name type="scientific">Streptomyces rubrogriseus</name>
    <dbReference type="NCBI Taxonomy" id="194673"/>
    <lineage>
        <taxon>Bacteria</taxon>
        <taxon>Bacillati</taxon>
        <taxon>Actinomycetota</taxon>
        <taxon>Actinomycetes</taxon>
        <taxon>Kitasatosporales</taxon>
        <taxon>Streptomycetaceae</taxon>
        <taxon>Streptomyces</taxon>
        <taxon>Streptomyces violaceoruber group</taxon>
    </lineage>
</organism>
<dbReference type="Proteomes" id="UP000475666">
    <property type="component" value="Unassembled WGS sequence"/>
</dbReference>
<dbReference type="EMBL" id="JAAGMQ010000304">
    <property type="protein sequence ID" value="NEC33573.1"/>
    <property type="molecule type" value="Genomic_DNA"/>
</dbReference>
<gene>
    <name evidence="2" type="ORF">G3I66_10335</name>
</gene>
<dbReference type="AlphaFoldDB" id="A0A6G3TAF6"/>
<feature type="region of interest" description="Disordered" evidence="1">
    <location>
        <begin position="50"/>
        <end position="98"/>
    </location>
</feature>
<sequence length="98" mass="10725">MAERPVGIGRTPQENLDVGYMISLIHQLAVREPGDCENATVHQLESLLKGFSAAQRASPPPPGRRPPECCHPSPRRGGAEVNAEQWNARHPVGTRRGR</sequence>